<evidence type="ECO:0000256" key="3">
    <source>
        <dbReference type="ARBA" id="ARBA00022452"/>
    </source>
</evidence>
<evidence type="ECO:0000256" key="6">
    <source>
        <dbReference type="ARBA" id="ARBA00023237"/>
    </source>
</evidence>
<comment type="caution">
    <text evidence="9">The sequence shown here is derived from an EMBL/GenBank/DDBJ whole genome shotgun (WGS) entry which is preliminary data.</text>
</comment>
<protein>
    <submittedName>
        <fullName evidence="9">Carboxypeptidase regulatory-like domain-containing protein</fullName>
    </submittedName>
</protein>
<dbReference type="Pfam" id="PF25183">
    <property type="entry name" value="OMP_b-brl_4"/>
    <property type="match status" value="1"/>
</dbReference>
<keyword evidence="6" id="KW-0998">Cell outer membrane</keyword>
<dbReference type="InterPro" id="IPR008969">
    <property type="entry name" value="CarboxyPept-like_regulatory"/>
</dbReference>
<feature type="domain" description="TonB-dependent transporter Oar-like beta-barrel" evidence="8">
    <location>
        <begin position="251"/>
        <end position="1035"/>
    </location>
</feature>
<dbReference type="InterPro" id="IPR036942">
    <property type="entry name" value="Beta-barrel_TonB_sf"/>
</dbReference>
<feature type="chain" id="PRO_5045378618" evidence="7">
    <location>
        <begin position="38"/>
        <end position="1067"/>
    </location>
</feature>
<evidence type="ECO:0000256" key="1">
    <source>
        <dbReference type="ARBA" id="ARBA00004571"/>
    </source>
</evidence>
<evidence type="ECO:0000256" key="5">
    <source>
        <dbReference type="ARBA" id="ARBA00023136"/>
    </source>
</evidence>
<dbReference type="PANTHER" id="PTHR30069:SF46">
    <property type="entry name" value="OAR PROTEIN"/>
    <property type="match status" value="1"/>
</dbReference>
<keyword evidence="4" id="KW-0812">Transmembrane</keyword>
<keyword evidence="7" id="KW-0732">Signal</keyword>
<dbReference type="Pfam" id="PF13620">
    <property type="entry name" value="CarboxypepD_reg"/>
    <property type="match status" value="1"/>
</dbReference>
<dbReference type="Gene3D" id="2.40.170.20">
    <property type="entry name" value="TonB-dependent receptor, beta-barrel domain"/>
    <property type="match status" value="1"/>
</dbReference>
<keyword evidence="5" id="KW-0472">Membrane</keyword>
<evidence type="ECO:0000256" key="2">
    <source>
        <dbReference type="ARBA" id="ARBA00022448"/>
    </source>
</evidence>
<evidence type="ECO:0000313" key="10">
    <source>
        <dbReference type="Proteomes" id="UP001596391"/>
    </source>
</evidence>
<keyword evidence="3" id="KW-1134">Transmembrane beta strand</keyword>
<name>A0ABW1ZCC0_9BACT</name>
<sequence>MSSPVRDLTAAFCRRIPYLAGGLALSVAMTASGQSLAGLGALNGVVRDPSGAVVPGADVELVNKNLGVDRHLKSTSDGLYLFPSLNPANGYVIIVTAPGFGTAKTLPLSVHVGEQLAVPMTLSVSSSESVTVSDATAPVVDTAKTENSALINQEQITNLPINGRRVDQFALLSPGVVQDGTSGEISFHGIPSGNAFLQDGVDVTNQWFVQNAGGSAVLSNISQDAVQEFRTEISGYSAEFGRGAGGVVNTITKSGTNMFHGGAFWFFRNRTLNATDLFSKRTVNGVSTAFNPPEYRHQYGGTVGGPIIKDKLFFFASYEGTKRNFPIQSTILSSTVLDANGQLITGAAQGCDTTVATAAQCAAVQTYLNRFHNATVPRSLQQNGGFGRFDWRQSEKSTWTFTGNVLNYSGNHVGVSSAAVTDGSGTSAADYNVSTHIRNGHISNTYLVNTRMVNEFRLGINKDRRFQGLPNDLLPPGTLRSALSVGPVSNLGVSVNALPNVQPSETRYTFDDNFSITKGKHLIKVGTSLAYLRSYENGIYKGPGQYTYNNFTTWAQDLTPLATDPLAGRHYAGFTQSIGHPITRITIRDYDFFAQDQWQITQKLLLNLGVRYDYATYTQPPTPAFAATDSRVGPINQPKLNFSPRIGFSWSEFGGKTVVRGNYGIFFNRLPGASITRLQQLGGTVRKSLPTITPSVSYAPTYPAVLTDAALSTIPSSSVNTGFTKPGLSTPYVQEAQLGIEQELTRNTSFSVGYLWARGLKFLQRSDLNIGAPTGSETYTVTELNGSTHQLVLPTYLATGKRYSQYAQVLQIDNSGRIWYDGLLMELKHRASRFLEGSINYTWSKAQDLTQGAASSNYYFSDTTDTLFNGAFPVNGRSGYSYEKGISAEDVRHRVVIAGIAQLPTDMFHGDLKKQAFGGWQLSPIFVWATPQHVNSVLTISSSNSAWYQSGSITGLGGESPAYNRVPFLPVSNLPLGTTAQLDARLTKKFPIKAAQTVELSFEAINALNHIRYTSVNQTGYTANGAAGTITAASNAWPSGYTRGTASGGFPDGTNARRAQASVRYTF</sequence>
<dbReference type="SUPFAM" id="SSF56935">
    <property type="entry name" value="Porins"/>
    <property type="match status" value="1"/>
</dbReference>
<reference evidence="10" key="1">
    <citation type="journal article" date="2019" name="Int. J. Syst. Evol. Microbiol.">
        <title>The Global Catalogue of Microorganisms (GCM) 10K type strain sequencing project: providing services to taxonomists for standard genome sequencing and annotation.</title>
        <authorList>
            <consortium name="The Broad Institute Genomics Platform"/>
            <consortium name="The Broad Institute Genome Sequencing Center for Infectious Disease"/>
            <person name="Wu L."/>
            <person name="Ma J."/>
        </authorList>
    </citation>
    <scope>NUCLEOTIDE SEQUENCE [LARGE SCALE GENOMIC DNA]</scope>
    <source>
        <strain evidence="10">CGMCC 1.16026</strain>
    </source>
</reference>
<gene>
    <name evidence="9" type="ORF">ACFQBQ_11940</name>
</gene>
<keyword evidence="2" id="KW-0813">Transport</keyword>
<dbReference type="Proteomes" id="UP001596391">
    <property type="component" value="Unassembled WGS sequence"/>
</dbReference>
<comment type="subcellular location">
    <subcellularLocation>
        <location evidence="1">Cell outer membrane</location>
        <topology evidence="1">Multi-pass membrane protein</topology>
    </subcellularLocation>
</comment>
<dbReference type="PANTHER" id="PTHR30069">
    <property type="entry name" value="TONB-DEPENDENT OUTER MEMBRANE RECEPTOR"/>
    <property type="match status" value="1"/>
</dbReference>
<organism evidence="9 10">
    <name type="scientific">Granulicella cerasi</name>
    <dbReference type="NCBI Taxonomy" id="741063"/>
    <lineage>
        <taxon>Bacteria</taxon>
        <taxon>Pseudomonadati</taxon>
        <taxon>Acidobacteriota</taxon>
        <taxon>Terriglobia</taxon>
        <taxon>Terriglobales</taxon>
        <taxon>Acidobacteriaceae</taxon>
        <taxon>Granulicella</taxon>
    </lineage>
</organism>
<dbReference type="EMBL" id="JBHSWI010000001">
    <property type="protein sequence ID" value="MFC6646282.1"/>
    <property type="molecule type" value="Genomic_DNA"/>
</dbReference>
<dbReference type="SUPFAM" id="SSF49464">
    <property type="entry name" value="Carboxypeptidase regulatory domain-like"/>
    <property type="match status" value="1"/>
</dbReference>
<proteinExistence type="predicted"/>
<dbReference type="InterPro" id="IPR057601">
    <property type="entry name" value="Oar-like_b-barrel"/>
</dbReference>
<accession>A0ABW1ZCC0</accession>
<evidence type="ECO:0000256" key="7">
    <source>
        <dbReference type="SAM" id="SignalP"/>
    </source>
</evidence>
<dbReference type="RefSeq" id="WP_263369969.1">
    <property type="nucleotide sequence ID" value="NZ_JAGSYD010000001.1"/>
</dbReference>
<feature type="signal peptide" evidence="7">
    <location>
        <begin position="1"/>
        <end position="37"/>
    </location>
</feature>
<evidence type="ECO:0000313" key="9">
    <source>
        <dbReference type="EMBL" id="MFC6646282.1"/>
    </source>
</evidence>
<dbReference type="InterPro" id="IPR039426">
    <property type="entry name" value="TonB-dep_rcpt-like"/>
</dbReference>
<keyword evidence="10" id="KW-1185">Reference proteome</keyword>
<dbReference type="Gene3D" id="2.60.40.1120">
    <property type="entry name" value="Carboxypeptidase-like, regulatory domain"/>
    <property type="match status" value="1"/>
</dbReference>
<evidence type="ECO:0000256" key="4">
    <source>
        <dbReference type="ARBA" id="ARBA00022692"/>
    </source>
</evidence>
<evidence type="ECO:0000259" key="8">
    <source>
        <dbReference type="Pfam" id="PF25183"/>
    </source>
</evidence>